<dbReference type="STRING" id="145388.A0A0D2JXH8"/>
<keyword evidence="2" id="KW-0969">Cilium</keyword>
<feature type="region of interest" description="Disordered" evidence="1">
    <location>
        <begin position="46"/>
        <end position="82"/>
    </location>
</feature>
<dbReference type="Proteomes" id="UP000054498">
    <property type="component" value="Unassembled WGS sequence"/>
</dbReference>
<keyword evidence="2" id="KW-0966">Cell projection</keyword>
<accession>A0A0D2JXH8</accession>
<sequence length="82" mass="8731">MFKRAVLEHAGRSEPLFLLFRNGTLKARVAGANLPKLAALVYEHTPNNPEVDDAEDNPFHAAASGSKDGGSGKDKSKGKKGK</sequence>
<evidence type="ECO:0000256" key="1">
    <source>
        <dbReference type="SAM" id="MobiDB-lite"/>
    </source>
</evidence>
<keyword evidence="2" id="KW-0282">Flagellum</keyword>
<evidence type="ECO:0000313" key="3">
    <source>
        <dbReference type="Proteomes" id="UP000054498"/>
    </source>
</evidence>
<dbReference type="OrthoDB" id="10263751at2759"/>
<keyword evidence="3" id="KW-1185">Reference proteome</keyword>
<dbReference type="GeneID" id="25737493"/>
<evidence type="ECO:0000313" key="2">
    <source>
        <dbReference type="EMBL" id="KIZ03343.1"/>
    </source>
</evidence>
<dbReference type="AlphaFoldDB" id="A0A0D2JXH8"/>
<dbReference type="RefSeq" id="XP_013902362.1">
    <property type="nucleotide sequence ID" value="XM_014046908.1"/>
</dbReference>
<gene>
    <name evidence="2" type="ORF">MNEG_4616</name>
</gene>
<dbReference type="EMBL" id="KK100870">
    <property type="protein sequence ID" value="KIZ03343.1"/>
    <property type="molecule type" value="Genomic_DNA"/>
</dbReference>
<dbReference type="KEGG" id="mng:MNEG_4616"/>
<name>A0A0D2JXH8_9CHLO</name>
<proteinExistence type="predicted"/>
<reference evidence="2 3" key="1">
    <citation type="journal article" date="2013" name="BMC Genomics">
        <title>Reconstruction of the lipid metabolism for the microalga Monoraphidium neglectum from its genome sequence reveals characteristics suitable for biofuel production.</title>
        <authorList>
            <person name="Bogen C."/>
            <person name="Al-Dilaimi A."/>
            <person name="Albersmeier A."/>
            <person name="Wichmann J."/>
            <person name="Grundmann M."/>
            <person name="Rupp O."/>
            <person name="Lauersen K.J."/>
            <person name="Blifernez-Klassen O."/>
            <person name="Kalinowski J."/>
            <person name="Goesmann A."/>
            <person name="Mussgnug J.H."/>
            <person name="Kruse O."/>
        </authorList>
    </citation>
    <scope>NUCLEOTIDE SEQUENCE [LARGE SCALE GENOMIC DNA]</scope>
    <source>
        <strain evidence="2 3">SAG 48.87</strain>
    </source>
</reference>
<protein>
    <submittedName>
        <fullName evidence="2">Dynein light chain, flagellar outer arm</fullName>
    </submittedName>
</protein>
<organism evidence="2 3">
    <name type="scientific">Monoraphidium neglectum</name>
    <dbReference type="NCBI Taxonomy" id="145388"/>
    <lineage>
        <taxon>Eukaryota</taxon>
        <taxon>Viridiplantae</taxon>
        <taxon>Chlorophyta</taxon>
        <taxon>core chlorophytes</taxon>
        <taxon>Chlorophyceae</taxon>
        <taxon>CS clade</taxon>
        <taxon>Sphaeropleales</taxon>
        <taxon>Selenastraceae</taxon>
        <taxon>Monoraphidium</taxon>
    </lineage>
</organism>